<name>B8PS75_BACTK</name>
<organism evidence="2">
    <name type="scientific">Bacillus thuringiensis serovar kurstaki str. YBT-1520</name>
    <dbReference type="NCBI Taxonomy" id="570416"/>
    <lineage>
        <taxon>Bacteria</taxon>
        <taxon>Bacillati</taxon>
        <taxon>Bacillota</taxon>
        <taxon>Bacilli</taxon>
        <taxon>Bacillales</taxon>
        <taxon>Bacillaceae</taxon>
        <taxon>Bacillus</taxon>
        <taxon>Bacillus cereus group</taxon>
    </lineage>
</organism>
<keyword evidence="1" id="KW-0812">Transmembrane</keyword>
<feature type="transmembrane region" description="Helical" evidence="1">
    <location>
        <begin position="15"/>
        <end position="37"/>
    </location>
</feature>
<accession>B8PS75</accession>
<gene>
    <name evidence="2" type="primary">orf85</name>
</gene>
<geneLocation type="plasmid" evidence="2">
    <name>pBMB7635</name>
</geneLocation>
<reference evidence="2" key="1">
    <citation type="journal article" date="2008" name="J. Microbiol. Biotechnol.">
        <title>Genetic characterization of two putative toxin-antitoxin systems on cryptic plasmids from Bacillus thuringiensis strain YBT-1520.</title>
        <authorList>
            <person name="Liu X."/>
            <person name="Zhu S."/>
            <person name="Ye W."/>
            <person name="Ruan L."/>
            <person name="Yu Z."/>
            <person name="Zhao C."/>
            <person name="Sun M."/>
        </authorList>
    </citation>
    <scope>NUCLEOTIDE SEQUENCE</scope>
    <source>
        <strain evidence="2">YBT-1520</strain>
        <plasmid evidence="2">pBMB7635</plasmid>
    </source>
</reference>
<keyword evidence="1" id="KW-0472">Membrane</keyword>
<feature type="transmembrane region" description="Helical" evidence="1">
    <location>
        <begin position="49"/>
        <end position="67"/>
    </location>
</feature>
<dbReference type="EMBL" id="EU130936">
    <property type="protein sequence ID" value="ABX24565.1"/>
    <property type="molecule type" value="Genomic_DNA"/>
</dbReference>
<protein>
    <submittedName>
        <fullName evidence="2">ORF85</fullName>
    </submittedName>
</protein>
<evidence type="ECO:0000256" key="1">
    <source>
        <dbReference type="SAM" id="Phobius"/>
    </source>
</evidence>
<keyword evidence="1" id="KW-1133">Transmembrane helix</keyword>
<dbReference type="AlphaFoldDB" id="B8PS75"/>
<evidence type="ECO:0000313" key="2">
    <source>
        <dbReference type="EMBL" id="ABX24565.1"/>
    </source>
</evidence>
<keyword evidence="2" id="KW-0614">Plasmid</keyword>
<proteinExistence type="predicted"/>
<sequence length="85" mass="10357">MFFQLFHTNISHRLWILRFLVVLLVYGCYLIATLRFFLKLFFDCRLRKCIYICIALSNMVVFQRIGLHKSKCFLLLFLILYMPKK</sequence>